<name>A0ABR6ZVL1_9BURK</name>
<organism evidence="1 2">
    <name type="scientific">Undibacterium hunanense</name>
    <dbReference type="NCBI Taxonomy" id="2762292"/>
    <lineage>
        <taxon>Bacteria</taxon>
        <taxon>Pseudomonadati</taxon>
        <taxon>Pseudomonadota</taxon>
        <taxon>Betaproteobacteria</taxon>
        <taxon>Burkholderiales</taxon>
        <taxon>Oxalobacteraceae</taxon>
        <taxon>Undibacterium</taxon>
    </lineage>
</organism>
<dbReference type="EMBL" id="JACOGF010000012">
    <property type="protein sequence ID" value="MBC3919912.1"/>
    <property type="molecule type" value="Genomic_DNA"/>
</dbReference>
<dbReference type="Pfam" id="PF10013">
    <property type="entry name" value="DUF2256"/>
    <property type="match status" value="1"/>
</dbReference>
<evidence type="ECO:0000313" key="2">
    <source>
        <dbReference type="Proteomes" id="UP000650424"/>
    </source>
</evidence>
<accession>A0ABR6ZVL1</accession>
<dbReference type="InterPro" id="IPR017136">
    <property type="entry name" value="UCP037205"/>
</dbReference>
<dbReference type="Proteomes" id="UP000650424">
    <property type="component" value="Unassembled WGS sequence"/>
</dbReference>
<evidence type="ECO:0000313" key="1">
    <source>
        <dbReference type="EMBL" id="MBC3919912.1"/>
    </source>
</evidence>
<dbReference type="PANTHER" id="PTHR37463">
    <property type="entry name" value="GSL3115 PROTEIN"/>
    <property type="match status" value="1"/>
</dbReference>
<sequence length="49" mass="5895">MKMRKKADLPSKLCQTCGLPFNWRKKWEKVWDEVKYCSQRCRSNSKSQG</sequence>
<proteinExistence type="predicted"/>
<protein>
    <submittedName>
        <fullName evidence="1">DUF2256 domain-containing protein</fullName>
    </submittedName>
</protein>
<reference evidence="1 2" key="1">
    <citation type="submission" date="2020-08" db="EMBL/GenBank/DDBJ databases">
        <title>Novel species isolated from subtropical streams in China.</title>
        <authorList>
            <person name="Lu H."/>
        </authorList>
    </citation>
    <scope>NUCLEOTIDE SEQUENCE [LARGE SCALE GENOMIC DNA]</scope>
    <source>
        <strain evidence="1 2">CY18W</strain>
    </source>
</reference>
<keyword evidence="2" id="KW-1185">Reference proteome</keyword>
<gene>
    <name evidence="1" type="ORF">H8L32_20750</name>
</gene>
<dbReference type="PANTHER" id="PTHR37463:SF1">
    <property type="entry name" value="DUF2256 DOMAIN-CONTAINING PROTEIN"/>
    <property type="match status" value="1"/>
</dbReference>
<dbReference type="PIRSF" id="PIRSF037205">
    <property type="entry name" value="UCP037205"/>
    <property type="match status" value="1"/>
</dbReference>
<comment type="caution">
    <text evidence="1">The sequence shown here is derived from an EMBL/GenBank/DDBJ whole genome shotgun (WGS) entry which is preliminary data.</text>
</comment>